<feature type="non-terminal residue" evidence="4">
    <location>
        <position position="202"/>
    </location>
</feature>
<keyword evidence="2" id="KW-0645">Protease</keyword>
<dbReference type="GO" id="GO:0004252">
    <property type="term" value="F:serine-type endopeptidase activity"/>
    <property type="evidence" value="ECO:0007669"/>
    <property type="project" value="InterPro"/>
</dbReference>
<dbReference type="AlphaFoldDB" id="A0AAD7Z4E6"/>
<keyword evidence="2" id="KW-0720">Serine protease</keyword>
<dbReference type="SMART" id="SM00020">
    <property type="entry name" value="Tryp_SPc"/>
    <property type="match status" value="1"/>
</dbReference>
<comment type="caution">
    <text evidence="4">The sequence shown here is derived from an EMBL/GenBank/DDBJ whole genome shotgun (WGS) entry which is preliminary data.</text>
</comment>
<dbReference type="Gene3D" id="2.40.10.10">
    <property type="entry name" value="Trypsin-like serine proteases"/>
    <property type="match status" value="2"/>
</dbReference>
<dbReference type="GO" id="GO:0006508">
    <property type="term" value="P:proteolysis"/>
    <property type="evidence" value="ECO:0007669"/>
    <property type="project" value="UniProtKB-KW"/>
</dbReference>
<evidence type="ECO:0000256" key="1">
    <source>
        <dbReference type="ARBA" id="ARBA00023157"/>
    </source>
</evidence>
<reference evidence="4" key="2">
    <citation type="submission" date="2023-05" db="EMBL/GenBank/DDBJ databases">
        <authorList>
            <person name="Fouks B."/>
        </authorList>
    </citation>
    <scope>NUCLEOTIDE SEQUENCE</scope>
    <source>
        <strain evidence="4">Stay&amp;Tobe</strain>
        <tissue evidence="4">Testes</tissue>
    </source>
</reference>
<dbReference type="PANTHER" id="PTHR24252">
    <property type="entry name" value="ACROSIN-RELATED"/>
    <property type="match status" value="1"/>
</dbReference>
<evidence type="ECO:0000313" key="4">
    <source>
        <dbReference type="EMBL" id="KAJ9573495.1"/>
    </source>
</evidence>
<reference evidence="4" key="1">
    <citation type="journal article" date="2023" name="IScience">
        <title>Live-bearing cockroach genome reveals convergent evolutionary mechanisms linked to viviparity in insects and beyond.</title>
        <authorList>
            <person name="Fouks B."/>
            <person name="Harrison M.C."/>
            <person name="Mikhailova A.A."/>
            <person name="Marchal E."/>
            <person name="English S."/>
            <person name="Carruthers M."/>
            <person name="Jennings E.C."/>
            <person name="Chiamaka E.L."/>
            <person name="Frigard R.A."/>
            <person name="Pippel M."/>
            <person name="Attardo G.M."/>
            <person name="Benoit J.B."/>
            <person name="Bornberg-Bauer E."/>
            <person name="Tobe S.S."/>
        </authorList>
    </citation>
    <scope>NUCLEOTIDE SEQUENCE</scope>
    <source>
        <strain evidence="4">Stay&amp;Tobe</strain>
    </source>
</reference>
<accession>A0AAD7Z4E6</accession>
<dbReference type="InterPro" id="IPR033116">
    <property type="entry name" value="TRYPSIN_SER"/>
</dbReference>
<evidence type="ECO:0000256" key="2">
    <source>
        <dbReference type="RuleBase" id="RU363034"/>
    </source>
</evidence>
<gene>
    <name evidence="4" type="ORF">L9F63_009155</name>
</gene>
<proteinExistence type="predicted"/>
<evidence type="ECO:0000259" key="3">
    <source>
        <dbReference type="PROSITE" id="PS50240"/>
    </source>
</evidence>
<dbReference type="SUPFAM" id="SSF50494">
    <property type="entry name" value="Trypsin-like serine proteases"/>
    <property type="match status" value="1"/>
</dbReference>
<dbReference type="InterPro" id="IPR018114">
    <property type="entry name" value="TRYPSIN_HIS"/>
</dbReference>
<evidence type="ECO:0000313" key="5">
    <source>
        <dbReference type="Proteomes" id="UP001233999"/>
    </source>
</evidence>
<dbReference type="InterPro" id="IPR043504">
    <property type="entry name" value="Peptidase_S1_PA_chymotrypsin"/>
</dbReference>
<keyword evidence="1" id="KW-1015">Disulfide bond</keyword>
<name>A0AAD7Z4E6_DIPPU</name>
<dbReference type="PROSITE" id="PS00135">
    <property type="entry name" value="TRYPSIN_SER"/>
    <property type="match status" value="1"/>
</dbReference>
<dbReference type="PRINTS" id="PR00722">
    <property type="entry name" value="CHYMOTRYPSIN"/>
</dbReference>
<keyword evidence="5" id="KW-1185">Reference proteome</keyword>
<keyword evidence="2" id="KW-0378">Hydrolase</keyword>
<dbReference type="EMBL" id="JASPKZ010010698">
    <property type="protein sequence ID" value="KAJ9573495.1"/>
    <property type="molecule type" value="Genomic_DNA"/>
</dbReference>
<dbReference type="Proteomes" id="UP001233999">
    <property type="component" value="Unassembled WGS sequence"/>
</dbReference>
<dbReference type="Pfam" id="PF00089">
    <property type="entry name" value="Trypsin"/>
    <property type="match status" value="2"/>
</dbReference>
<sequence>CGRPAFSALRITGGGESLPGRWPWMAATFMNIGGIEEYICGGSLIGPRHILTAAHCTIMNRNISKFNSGSSIHEEVERSHYVMPLCLPPPSARFETFAHMKATVAGWGQTSHDGGISAVLREVQIPVWLNDDCNPYYSVLINSSFVCAGQKEGRGSSYIGDSGGPLMLEYDGRWIQIGIVSFGRIFNYPYVPGVIAIANSIL</sequence>
<dbReference type="InterPro" id="IPR009003">
    <property type="entry name" value="Peptidase_S1_PA"/>
</dbReference>
<organism evidence="4 5">
    <name type="scientific">Diploptera punctata</name>
    <name type="common">Pacific beetle cockroach</name>
    <dbReference type="NCBI Taxonomy" id="6984"/>
    <lineage>
        <taxon>Eukaryota</taxon>
        <taxon>Metazoa</taxon>
        <taxon>Ecdysozoa</taxon>
        <taxon>Arthropoda</taxon>
        <taxon>Hexapoda</taxon>
        <taxon>Insecta</taxon>
        <taxon>Pterygota</taxon>
        <taxon>Neoptera</taxon>
        <taxon>Polyneoptera</taxon>
        <taxon>Dictyoptera</taxon>
        <taxon>Blattodea</taxon>
        <taxon>Blaberoidea</taxon>
        <taxon>Blaberidae</taxon>
        <taxon>Diplopterinae</taxon>
        <taxon>Diploptera</taxon>
    </lineage>
</organism>
<dbReference type="PROSITE" id="PS50240">
    <property type="entry name" value="TRYPSIN_DOM"/>
    <property type="match status" value="1"/>
</dbReference>
<dbReference type="PANTHER" id="PTHR24252:SF7">
    <property type="entry name" value="HYALIN"/>
    <property type="match status" value="1"/>
</dbReference>
<dbReference type="CDD" id="cd00190">
    <property type="entry name" value="Tryp_SPc"/>
    <property type="match status" value="1"/>
</dbReference>
<dbReference type="InterPro" id="IPR001254">
    <property type="entry name" value="Trypsin_dom"/>
</dbReference>
<dbReference type="InterPro" id="IPR001314">
    <property type="entry name" value="Peptidase_S1A"/>
</dbReference>
<dbReference type="PROSITE" id="PS00134">
    <property type="entry name" value="TRYPSIN_HIS"/>
    <property type="match status" value="1"/>
</dbReference>
<protein>
    <recommendedName>
        <fullName evidence="3">Peptidase S1 domain-containing protein</fullName>
    </recommendedName>
</protein>
<feature type="domain" description="Peptidase S1" evidence="3">
    <location>
        <begin position="11"/>
        <end position="202"/>
    </location>
</feature>
<feature type="non-terminal residue" evidence="4">
    <location>
        <position position="1"/>
    </location>
</feature>